<keyword evidence="4" id="KW-0472">Membrane</keyword>
<proteinExistence type="predicted"/>
<feature type="transmembrane region" description="Helical" evidence="4">
    <location>
        <begin position="14"/>
        <end position="38"/>
    </location>
</feature>
<evidence type="ECO:0000313" key="7">
    <source>
        <dbReference type="Proteomes" id="UP000602124"/>
    </source>
</evidence>
<accession>A0A934MMI7</accession>
<reference evidence="6" key="1">
    <citation type="submission" date="2020-12" db="EMBL/GenBank/DDBJ databases">
        <title>Devosia sp. MSA67 isolated from Mo River.</title>
        <authorList>
            <person name="Ma F."/>
            <person name="Zi Z."/>
        </authorList>
    </citation>
    <scope>NUCLEOTIDE SEQUENCE</scope>
    <source>
        <strain evidence="6">MSA67</strain>
    </source>
</reference>
<evidence type="ECO:0000256" key="1">
    <source>
        <dbReference type="ARBA" id="ARBA00005189"/>
    </source>
</evidence>
<evidence type="ECO:0000313" key="6">
    <source>
        <dbReference type="EMBL" id="MBJ3786255.1"/>
    </source>
</evidence>
<evidence type="ECO:0000256" key="2">
    <source>
        <dbReference type="ARBA" id="ARBA00022679"/>
    </source>
</evidence>
<organism evidence="6 7">
    <name type="scientific">Devosia sediminis</name>
    <dbReference type="NCBI Taxonomy" id="2798801"/>
    <lineage>
        <taxon>Bacteria</taxon>
        <taxon>Pseudomonadati</taxon>
        <taxon>Pseudomonadota</taxon>
        <taxon>Alphaproteobacteria</taxon>
        <taxon>Hyphomicrobiales</taxon>
        <taxon>Devosiaceae</taxon>
        <taxon>Devosia</taxon>
    </lineage>
</organism>
<protein>
    <submittedName>
        <fullName evidence="6">1-acyl-sn-glycerol-3-phosphate acyltransferase</fullName>
    </submittedName>
</protein>
<dbReference type="Pfam" id="PF01553">
    <property type="entry name" value="Acyltransferase"/>
    <property type="match status" value="1"/>
</dbReference>
<gene>
    <name evidence="6" type="ORF">JEQ47_16140</name>
</gene>
<keyword evidence="4" id="KW-1133">Transmembrane helix</keyword>
<dbReference type="InterPro" id="IPR002123">
    <property type="entry name" value="Plipid/glycerol_acylTrfase"/>
</dbReference>
<sequence length="269" mass="29876">MSIKAAFQAIRTALFYLIFLGQTVICAILAGTVGIIFGRTRFGWAIARWWCWSNIQYLKLTGMGTHVEGAEHIPPGGCIIASKHQSDWDIFAIFPHTGRPAYIAKKELMRIPFFGWAAHSLDCIEIDRQKGGQAIPEMIKQAKAAIDRGCRIVIYPEGTRKAVLAPAEYRQGIVRMYTELNVPVVPVALNSGLFWGRNSLVIWPGTARAKFLPPIAPGLAPEEFRQRLHDVIEAESTRLTLEAIDQGIGRPLDARLKARVDAVRPAPTH</sequence>
<evidence type="ECO:0000256" key="3">
    <source>
        <dbReference type="ARBA" id="ARBA00023315"/>
    </source>
</evidence>
<dbReference type="CDD" id="cd07989">
    <property type="entry name" value="LPLAT_AGPAT-like"/>
    <property type="match status" value="1"/>
</dbReference>
<dbReference type="SUPFAM" id="SSF69593">
    <property type="entry name" value="Glycerol-3-phosphate (1)-acyltransferase"/>
    <property type="match status" value="1"/>
</dbReference>
<dbReference type="AlphaFoldDB" id="A0A934MMI7"/>
<dbReference type="Proteomes" id="UP000602124">
    <property type="component" value="Unassembled WGS sequence"/>
</dbReference>
<dbReference type="GO" id="GO:0003841">
    <property type="term" value="F:1-acylglycerol-3-phosphate O-acyltransferase activity"/>
    <property type="evidence" value="ECO:0007669"/>
    <property type="project" value="TreeGrafter"/>
</dbReference>
<keyword evidence="3 6" id="KW-0012">Acyltransferase</keyword>
<name>A0A934MMI7_9HYPH</name>
<evidence type="ECO:0000259" key="5">
    <source>
        <dbReference type="SMART" id="SM00563"/>
    </source>
</evidence>
<comment type="caution">
    <text evidence="6">The sequence shown here is derived from an EMBL/GenBank/DDBJ whole genome shotgun (WGS) entry which is preliminary data.</text>
</comment>
<evidence type="ECO:0000256" key="4">
    <source>
        <dbReference type="SAM" id="Phobius"/>
    </source>
</evidence>
<feature type="domain" description="Phospholipid/glycerol acyltransferase" evidence="5">
    <location>
        <begin position="78"/>
        <end position="192"/>
    </location>
</feature>
<keyword evidence="2" id="KW-0808">Transferase</keyword>
<keyword evidence="4" id="KW-0812">Transmembrane</keyword>
<dbReference type="SMART" id="SM00563">
    <property type="entry name" value="PlsC"/>
    <property type="match status" value="1"/>
</dbReference>
<dbReference type="EMBL" id="JAEKMH010000004">
    <property type="protein sequence ID" value="MBJ3786255.1"/>
    <property type="molecule type" value="Genomic_DNA"/>
</dbReference>
<dbReference type="PANTHER" id="PTHR10434:SF11">
    <property type="entry name" value="1-ACYL-SN-GLYCEROL-3-PHOSPHATE ACYLTRANSFERASE"/>
    <property type="match status" value="1"/>
</dbReference>
<dbReference type="RefSeq" id="WP_198877459.1">
    <property type="nucleotide sequence ID" value="NZ_JAEKMH010000004.1"/>
</dbReference>
<dbReference type="PANTHER" id="PTHR10434">
    <property type="entry name" value="1-ACYL-SN-GLYCEROL-3-PHOSPHATE ACYLTRANSFERASE"/>
    <property type="match status" value="1"/>
</dbReference>
<dbReference type="GO" id="GO:0006654">
    <property type="term" value="P:phosphatidic acid biosynthetic process"/>
    <property type="evidence" value="ECO:0007669"/>
    <property type="project" value="TreeGrafter"/>
</dbReference>
<comment type="pathway">
    <text evidence="1">Lipid metabolism.</text>
</comment>
<keyword evidence="7" id="KW-1185">Reference proteome</keyword>